<dbReference type="InterPro" id="IPR006073">
    <property type="entry name" value="GTP-bd"/>
</dbReference>
<keyword evidence="5" id="KW-1185">Reference proteome</keyword>
<reference evidence="4" key="1">
    <citation type="journal article" date="2023" name="Mol. Phylogenet. Evol.">
        <title>Genome-scale phylogeny and comparative genomics of the fungal order Sordariales.</title>
        <authorList>
            <person name="Hensen N."/>
            <person name="Bonometti L."/>
            <person name="Westerberg I."/>
            <person name="Brannstrom I.O."/>
            <person name="Guillou S."/>
            <person name="Cros-Aarteil S."/>
            <person name="Calhoun S."/>
            <person name="Haridas S."/>
            <person name="Kuo A."/>
            <person name="Mondo S."/>
            <person name="Pangilinan J."/>
            <person name="Riley R."/>
            <person name="LaButti K."/>
            <person name="Andreopoulos B."/>
            <person name="Lipzen A."/>
            <person name="Chen C."/>
            <person name="Yan M."/>
            <person name="Daum C."/>
            <person name="Ng V."/>
            <person name="Clum A."/>
            <person name="Steindorff A."/>
            <person name="Ohm R.A."/>
            <person name="Martin F."/>
            <person name="Silar P."/>
            <person name="Natvig D.O."/>
            <person name="Lalanne C."/>
            <person name="Gautier V."/>
            <person name="Ament-Velasquez S.L."/>
            <person name="Kruys A."/>
            <person name="Hutchinson M.I."/>
            <person name="Powell A.J."/>
            <person name="Barry K."/>
            <person name="Miller A.N."/>
            <person name="Grigoriev I.V."/>
            <person name="Debuchy R."/>
            <person name="Gladieux P."/>
            <person name="Hiltunen Thoren M."/>
            <person name="Johannesson H."/>
        </authorList>
    </citation>
    <scope>NUCLEOTIDE SEQUENCE</scope>
    <source>
        <strain evidence="4">CBS 626.80</strain>
    </source>
</reference>
<accession>A0AAN6NS48</accession>
<evidence type="ECO:0000256" key="2">
    <source>
        <dbReference type="SAM" id="MobiDB-lite"/>
    </source>
</evidence>
<name>A0AAN6NS48_9PEZI</name>
<evidence type="ECO:0000259" key="3">
    <source>
        <dbReference type="Pfam" id="PF01926"/>
    </source>
</evidence>
<dbReference type="Gene3D" id="3.40.50.300">
    <property type="entry name" value="P-loop containing nucleotide triphosphate hydrolases"/>
    <property type="match status" value="1"/>
</dbReference>
<dbReference type="CDD" id="cd00882">
    <property type="entry name" value="Ras_like_GTPase"/>
    <property type="match status" value="1"/>
</dbReference>
<keyword evidence="1" id="KW-0175">Coiled coil</keyword>
<dbReference type="AlphaFoldDB" id="A0AAN6NS48"/>
<evidence type="ECO:0000313" key="4">
    <source>
        <dbReference type="EMBL" id="KAK3950023.1"/>
    </source>
</evidence>
<feature type="domain" description="G" evidence="3">
    <location>
        <begin position="23"/>
        <end position="104"/>
    </location>
</feature>
<gene>
    <name evidence="4" type="ORF">QBC32DRAFT_347735</name>
</gene>
<protein>
    <submittedName>
        <fullName evidence="4">P-loop containing nucleoside triphosphate hydrolase protein</fullName>
    </submittedName>
</protein>
<dbReference type="Proteomes" id="UP001303222">
    <property type="component" value="Unassembled WGS sequence"/>
</dbReference>
<proteinExistence type="predicted"/>
<evidence type="ECO:0000313" key="5">
    <source>
        <dbReference type="Proteomes" id="UP001303222"/>
    </source>
</evidence>
<reference evidence="4" key="2">
    <citation type="submission" date="2023-06" db="EMBL/GenBank/DDBJ databases">
        <authorList>
            <consortium name="Lawrence Berkeley National Laboratory"/>
            <person name="Mondo S.J."/>
            <person name="Hensen N."/>
            <person name="Bonometti L."/>
            <person name="Westerberg I."/>
            <person name="Brannstrom I.O."/>
            <person name="Guillou S."/>
            <person name="Cros-Aarteil S."/>
            <person name="Calhoun S."/>
            <person name="Haridas S."/>
            <person name="Kuo A."/>
            <person name="Pangilinan J."/>
            <person name="Riley R."/>
            <person name="Labutti K."/>
            <person name="Andreopoulos B."/>
            <person name="Lipzen A."/>
            <person name="Chen C."/>
            <person name="Yanf M."/>
            <person name="Daum C."/>
            <person name="Ng V."/>
            <person name="Clum A."/>
            <person name="Steindorff A."/>
            <person name="Ohm R."/>
            <person name="Martin F."/>
            <person name="Silar P."/>
            <person name="Natvig D."/>
            <person name="Lalanne C."/>
            <person name="Gautier V."/>
            <person name="Ament-Velasquez S.L."/>
            <person name="Kruys A."/>
            <person name="Hutchinson M.I."/>
            <person name="Powell A.J."/>
            <person name="Barry K."/>
            <person name="Miller A.N."/>
            <person name="Grigoriev I.V."/>
            <person name="Debuchy R."/>
            <person name="Gladieux P."/>
            <person name="Thoren M.H."/>
            <person name="Johannesson H."/>
        </authorList>
    </citation>
    <scope>NUCLEOTIDE SEQUENCE</scope>
    <source>
        <strain evidence="4">CBS 626.80</strain>
    </source>
</reference>
<feature type="compositionally biased region" description="Polar residues" evidence="2">
    <location>
        <begin position="332"/>
        <end position="342"/>
    </location>
</feature>
<dbReference type="SUPFAM" id="SSF52540">
    <property type="entry name" value="P-loop containing nucleoside triphosphate hydrolases"/>
    <property type="match status" value="1"/>
</dbReference>
<organism evidence="4 5">
    <name type="scientific">Pseudoneurospora amorphoporcata</name>
    <dbReference type="NCBI Taxonomy" id="241081"/>
    <lineage>
        <taxon>Eukaryota</taxon>
        <taxon>Fungi</taxon>
        <taxon>Dikarya</taxon>
        <taxon>Ascomycota</taxon>
        <taxon>Pezizomycotina</taxon>
        <taxon>Sordariomycetes</taxon>
        <taxon>Sordariomycetidae</taxon>
        <taxon>Sordariales</taxon>
        <taxon>Sordariaceae</taxon>
        <taxon>Pseudoneurospora</taxon>
    </lineage>
</organism>
<dbReference type="InterPro" id="IPR027417">
    <property type="entry name" value="P-loop_NTPase"/>
</dbReference>
<dbReference type="Pfam" id="PF01926">
    <property type="entry name" value="MMR_HSR1"/>
    <property type="match status" value="1"/>
</dbReference>
<sequence>MSSNMINSSTTSDFVPDPGDIVVVLMGMTGSGKSTFVTHFVDGRDDIVGHGLQGYTHAIEVYKFAYSDSVNVCLVDTPGFDDTNLSDGDVLRTVGAWLGKTYKENKLLNGIIYLHRITDPRMQGTARKNLFIFQKLCGKDALKNVTLVTTMWEDVKLEDGKRRERELIETPGFWGSMAAQHAHVDRHDNTQESAKRILERFFEREGIATSLQKELEKGKEVLDTEAGKELNIHWIKREETLNTEVQTTGKDLKEARETNNKEVVEELETRLKEAKAELKKLSEEREKLRVDLARLITMTRWVRGKTKIAGQGASKVLRERFTLKLSPVNEGSMESQSSQNRDTPIVQPASPDTSTFRPANRDTNNLHPADRDTNLLHPAAAAAMRRKSDASDLPYWSEGESDCTELVQH</sequence>
<dbReference type="GO" id="GO:0005525">
    <property type="term" value="F:GTP binding"/>
    <property type="evidence" value="ECO:0007669"/>
    <property type="project" value="InterPro"/>
</dbReference>
<evidence type="ECO:0000256" key="1">
    <source>
        <dbReference type="SAM" id="Coils"/>
    </source>
</evidence>
<keyword evidence="4" id="KW-0378">Hydrolase</keyword>
<feature type="compositionally biased region" description="Polar residues" evidence="2">
    <location>
        <begin position="350"/>
        <end position="366"/>
    </location>
</feature>
<dbReference type="EMBL" id="MU859193">
    <property type="protein sequence ID" value="KAK3950023.1"/>
    <property type="molecule type" value="Genomic_DNA"/>
</dbReference>
<feature type="coiled-coil region" evidence="1">
    <location>
        <begin position="257"/>
        <end position="298"/>
    </location>
</feature>
<dbReference type="GO" id="GO:0016787">
    <property type="term" value="F:hydrolase activity"/>
    <property type="evidence" value="ECO:0007669"/>
    <property type="project" value="UniProtKB-KW"/>
</dbReference>
<feature type="region of interest" description="Disordered" evidence="2">
    <location>
        <begin position="327"/>
        <end position="409"/>
    </location>
</feature>
<comment type="caution">
    <text evidence="4">The sequence shown here is derived from an EMBL/GenBank/DDBJ whole genome shotgun (WGS) entry which is preliminary data.</text>
</comment>